<dbReference type="AlphaFoldDB" id="A0A437Q4B8"/>
<feature type="transmembrane region" description="Helical" evidence="1">
    <location>
        <begin position="39"/>
        <end position="59"/>
    </location>
</feature>
<keyword evidence="1" id="KW-0812">Transmembrane</keyword>
<keyword evidence="3" id="KW-1185">Reference proteome</keyword>
<accession>A0A437Q4B8</accession>
<organism evidence="2 3">
    <name type="scientific">Neptunomonas marina</name>
    <dbReference type="NCBI Taxonomy" id="1815562"/>
    <lineage>
        <taxon>Bacteria</taxon>
        <taxon>Pseudomonadati</taxon>
        <taxon>Pseudomonadota</taxon>
        <taxon>Gammaproteobacteria</taxon>
        <taxon>Oceanospirillales</taxon>
        <taxon>Oceanospirillaceae</taxon>
        <taxon>Neptunomonas</taxon>
    </lineage>
</organism>
<dbReference type="Proteomes" id="UP000282818">
    <property type="component" value="Unassembled WGS sequence"/>
</dbReference>
<gene>
    <name evidence="2" type="ORF">EOE65_17000</name>
</gene>
<keyword evidence="1" id="KW-1133">Transmembrane helix</keyword>
<evidence type="ECO:0000313" key="2">
    <source>
        <dbReference type="EMBL" id="RVU29321.1"/>
    </source>
</evidence>
<evidence type="ECO:0000313" key="3">
    <source>
        <dbReference type="Proteomes" id="UP000282818"/>
    </source>
</evidence>
<name>A0A437Q4B8_9GAMM</name>
<protein>
    <submittedName>
        <fullName evidence="2">Uncharacterized protein</fullName>
    </submittedName>
</protein>
<keyword evidence="1" id="KW-0472">Membrane</keyword>
<proteinExistence type="predicted"/>
<reference evidence="2 3" key="1">
    <citation type="submission" date="2019-01" db="EMBL/GenBank/DDBJ databases">
        <authorList>
            <person name="Chen W.-M."/>
        </authorList>
    </citation>
    <scope>NUCLEOTIDE SEQUENCE [LARGE SCALE GENOMIC DNA]</scope>
    <source>
        <strain evidence="2 3">HPM-16</strain>
    </source>
</reference>
<dbReference type="RefSeq" id="WP_127695957.1">
    <property type="nucleotide sequence ID" value="NZ_SACQ01000011.1"/>
</dbReference>
<sequence length="68" mass="7856">MKRPLPLFNWKSVYYRINEGAFKALLGIENRYRSQAFKVVFFGVVHSFACLITTEIVLASELFTLVLV</sequence>
<dbReference type="EMBL" id="SACQ01000011">
    <property type="protein sequence ID" value="RVU29321.1"/>
    <property type="molecule type" value="Genomic_DNA"/>
</dbReference>
<comment type="caution">
    <text evidence="2">The sequence shown here is derived from an EMBL/GenBank/DDBJ whole genome shotgun (WGS) entry which is preliminary data.</text>
</comment>
<evidence type="ECO:0000256" key="1">
    <source>
        <dbReference type="SAM" id="Phobius"/>
    </source>
</evidence>